<dbReference type="Pfam" id="PF24981">
    <property type="entry name" value="Beta-prop_ATRN-LZTR1"/>
    <property type="match status" value="1"/>
</dbReference>
<dbReference type="InterPro" id="IPR015915">
    <property type="entry name" value="Kelch-typ_b-propeller"/>
</dbReference>
<keyword evidence="5" id="KW-1185">Reference proteome</keyword>
<dbReference type="Gene3D" id="2.120.10.80">
    <property type="entry name" value="Kelch-type beta propeller"/>
    <property type="match status" value="2"/>
</dbReference>
<accession>A0AAY3ZWQ5</accession>
<evidence type="ECO:0000259" key="3">
    <source>
        <dbReference type="SMART" id="SM00875"/>
    </source>
</evidence>
<reference evidence="4 5" key="1">
    <citation type="submission" date="2020-06" db="EMBL/GenBank/DDBJ databases">
        <authorList>
            <consortium name="Wellcome Sanger Institute Data Sharing"/>
        </authorList>
    </citation>
    <scope>NUCLEOTIDE SEQUENCE [LARGE SCALE GENOMIC DNA]</scope>
</reference>
<protein>
    <submittedName>
        <fullName evidence="4">Kelch-like family member 33</fullName>
    </submittedName>
</protein>
<keyword evidence="2" id="KW-0677">Repeat</keyword>
<reference evidence="4" key="3">
    <citation type="submission" date="2025-09" db="UniProtKB">
        <authorList>
            <consortium name="Ensembl"/>
        </authorList>
    </citation>
    <scope>IDENTIFICATION</scope>
</reference>
<dbReference type="SMART" id="SM00875">
    <property type="entry name" value="BACK"/>
    <property type="match status" value="1"/>
</dbReference>
<dbReference type="InterPro" id="IPR056737">
    <property type="entry name" value="Beta-prop_ATRN-MKLN-like"/>
</dbReference>
<dbReference type="FunFam" id="1.25.40.420:FF:000001">
    <property type="entry name" value="Kelch-like family member 12"/>
    <property type="match status" value="1"/>
</dbReference>
<evidence type="ECO:0000256" key="1">
    <source>
        <dbReference type="ARBA" id="ARBA00022441"/>
    </source>
</evidence>
<dbReference type="Pfam" id="PF07707">
    <property type="entry name" value="BACK"/>
    <property type="match status" value="1"/>
</dbReference>
<name>A0AAY3ZWQ5_9TELE</name>
<dbReference type="AlphaFoldDB" id="A0AAY3ZWQ5"/>
<dbReference type="Proteomes" id="UP000694580">
    <property type="component" value="Chromosome 1"/>
</dbReference>
<dbReference type="SMART" id="SM00612">
    <property type="entry name" value="Kelch"/>
    <property type="match status" value="5"/>
</dbReference>
<evidence type="ECO:0000256" key="2">
    <source>
        <dbReference type="ARBA" id="ARBA00022737"/>
    </source>
</evidence>
<organism evidence="4 5">
    <name type="scientific">Denticeps clupeoides</name>
    <name type="common">denticle herring</name>
    <dbReference type="NCBI Taxonomy" id="299321"/>
    <lineage>
        <taxon>Eukaryota</taxon>
        <taxon>Metazoa</taxon>
        <taxon>Chordata</taxon>
        <taxon>Craniata</taxon>
        <taxon>Vertebrata</taxon>
        <taxon>Euteleostomi</taxon>
        <taxon>Actinopterygii</taxon>
        <taxon>Neopterygii</taxon>
        <taxon>Teleostei</taxon>
        <taxon>Clupei</taxon>
        <taxon>Clupeiformes</taxon>
        <taxon>Denticipitoidei</taxon>
        <taxon>Denticipitidae</taxon>
        <taxon>Denticeps</taxon>
    </lineage>
</organism>
<keyword evidence="1" id="KW-0880">Kelch repeat</keyword>
<dbReference type="SUPFAM" id="SSF117281">
    <property type="entry name" value="Kelch motif"/>
    <property type="match status" value="1"/>
</dbReference>
<feature type="domain" description="BACK" evidence="3">
    <location>
        <begin position="39"/>
        <end position="140"/>
    </location>
</feature>
<dbReference type="InterPro" id="IPR006652">
    <property type="entry name" value="Kelch_1"/>
</dbReference>
<proteinExistence type="predicted"/>
<gene>
    <name evidence="4" type="primary">LOC114793205</name>
</gene>
<evidence type="ECO:0000313" key="5">
    <source>
        <dbReference type="Proteomes" id="UP000694580"/>
    </source>
</evidence>
<dbReference type="InterPro" id="IPR011705">
    <property type="entry name" value="BACK"/>
</dbReference>
<evidence type="ECO:0000313" key="4">
    <source>
        <dbReference type="Ensembl" id="ENSDCDP00010000005.1"/>
    </source>
</evidence>
<dbReference type="Ensembl" id="ENSDCDT00010000006.1">
    <property type="protein sequence ID" value="ENSDCDP00010000005.1"/>
    <property type="gene ID" value="ENSDCDG00010000006.1"/>
</dbReference>
<dbReference type="Gene3D" id="1.25.40.420">
    <property type="match status" value="1"/>
</dbReference>
<reference evidence="4" key="2">
    <citation type="submission" date="2025-08" db="UniProtKB">
        <authorList>
            <consortium name="Ensembl"/>
        </authorList>
    </citation>
    <scope>IDENTIFICATION</scope>
</reference>
<dbReference type="Pfam" id="PF21536">
    <property type="entry name" value="BTB_KLHL33"/>
    <property type="match status" value="1"/>
</dbReference>
<dbReference type="PANTHER" id="PTHR45632:SF14">
    <property type="entry name" value="KELCH-LIKE PROTEIN 33"/>
    <property type="match status" value="1"/>
</dbReference>
<dbReference type="PANTHER" id="PTHR45632">
    <property type="entry name" value="LD33804P"/>
    <property type="match status" value="1"/>
</dbReference>
<dbReference type="GeneTree" id="ENSGT00940000164143"/>
<sequence length="492" mass="56102">MLGWDLVFDFTSTALQFQIQPALSLCLEFLHKEIHPQSCLDVISFAEAYEMGELRELAEDFVLRHFPEVSVTPKFQDLPVDKLLWYLQSNSLCVPSELVVFQAVMAWIQSDPRQRTKLARELMETIYFPLMTFKELKEAEAQTKWLKSNVESLYETVLEDFCSIGSNGNMQYRAYLPKDNLVLVGGEGITSDYANRKPSRALWFGNSLRNHTGIIKDVEWRTLGEMPEQPRFSHEVAVLRGQLYVAGGRHYYGREDVMNSMFRYDPLENNWRRLADMQEARSNFAMLVVGETIYAIGGDTDSEVNVDSVECYCSTTDAWFTHPLDLALSSHAASVWQEKIFISGGFSRDCQCLTSILQYHPEKGTTHISDMSQSRAHHCMETLANHLYIAGGLSYDASSLCLDQLSCEIYDPRADSWCTIAPLPIPHVGAASCILEEKLYILGGYCQEDYNESRLVHRYDPATQRWENMGRMPGANTDIRACLLQIPSHLRK</sequence>